<gene>
    <name evidence="3" type="ORF">GT019_17745</name>
</gene>
<evidence type="ECO:0000259" key="2">
    <source>
        <dbReference type="PROSITE" id="PS51272"/>
    </source>
</evidence>
<feature type="compositionally biased region" description="Gly residues" evidence="1">
    <location>
        <begin position="963"/>
        <end position="996"/>
    </location>
</feature>
<feature type="domain" description="SLH" evidence="2">
    <location>
        <begin position="1253"/>
        <end position="1311"/>
    </location>
</feature>
<feature type="domain" description="SLH" evidence="2">
    <location>
        <begin position="1313"/>
        <end position="1371"/>
    </location>
</feature>
<dbReference type="PROSITE" id="PS51272">
    <property type="entry name" value="SLH"/>
    <property type="match status" value="3"/>
</dbReference>
<dbReference type="EMBL" id="JAAAMV010000014">
    <property type="protein sequence ID" value="NBD25719.1"/>
    <property type="molecule type" value="Genomic_DNA"/>
</dbReference>
<evidence type="ECO:0000256" key="1">
    <source>
        <dbReference type="SAM" id="MobiDB-lite"/>
    </source>
</evidence>
<dbReference type="PANTHER" id="PTHR43308">
    <property type="entry name" value="OUTER MEMBRANE PROTEIN ALPHA-RELATED"/>
    <property type="match status" value="1"/>
</dbReference>
<protein>
    <recommendedName>
        <fullName evidence="2">SLH domain-containing protein</fullName>
    </recommendedName>
</protein>
<feature type="domain" description="SLH" evidence="2">
    <location>
        <begin position="1189"/>
        <end position="1252"/>
    </location>
</feature>
<dbReference type="RefSeq" id="WP_161744531.1">
    <property type="nucleotide sequence ID" value="NZ_JAAAMV010000014.1"/>
</dbReference>
<accession>A0ABW9XSU3</accession>
<dbReference type="Pfam" id="PF00395">
    <property type="entry name" value="SLH"/>
    <property type="match status" value="3"/>
</dbReference>
<feature type="compositionally biased region" description="Polar residues" evidence="1">
    <location>
        <begin position="999"/>
        <end position="1009"/>
    </location>
</feature>
<keyword evidence="4" id="KW-1185">Reference proteome</keyword>
<reference evidence="3 4" key="1">
    <citation type="submission" date="2020-01" db="EMBL/GenBank/DDBJ databases">
        <title>Paenibacillus soybeanensis sp. nov. isolated from the nodules of soybean (Glycine max(L.) Merr).</title>
        <authorList>
            <person name="Wang H."/>
        </authorList>
    </citation>
    <scope>NUCLEOTIDE SEQUENCE [LARGE SCALE GENOMIC DNA]</scope>
    <source>
        <strain evidence="3 4">T1</strain>
    </source>
</reference>
<organism evidence="3 4">
    <name type="scientific">Paenibacillus glycinis</name>
    <dbReference type="NCBI Taxonomy" id="2697035"/>
    <lineage>
        <taxon>Bacteria</taxon>
        <taxon>Bacillati</taxon>
        <taxon>Bacillota</taxon>
        <taxon>Bacilli</taxon>
        <taxon>Bacillales</taxon>
        <taxon>Paenibacillaceae</taxon>
        <taxon>Paenibacillus</taxon>
    </lineage>
</organism>
<dbReference type="InterPro" id="IPR051465">
    <property type="entry name" value="Cell_Envelope_Struct_Comp"/>
</dbReference>
<dbReference type="Proteomes" id="UP000665561">
    <property type="component" value="Unassembled WGS sequence"/>
</dbReference>
<name>A0ABW9XSU3_9BACL</name>
<dbReference type="InterPro" id="IPR001119">
    <property type="entry name" value="SLH_dom"/>
</dbReference>
<dbReference type="PANTHER" id="PTHR43308:SF5">
    <property type="entry name" value="S-LAYER PROTEIN _ PEPTIDOGLYCAN ENDO-BETA-N-ACETYLGLUCOSAMINIDASE"/>
    <property type="match status" value="1"/>
</dbReference>
<evidence type="ECO:0000313" key="4">
    <source>
        <dbReference type="Proteomes" id="UP000665561"/>
    </source>
</evidence>
<sequence>MIATKGEYSLTANQNIDFEGGLRRFYWTIDNFDATESRKLKFDGVQIASSGLYVSPSELAVQIVVRKGEFQLERILDSNYKDLTNLHLKLTSQQGQTVAEWDQADWRVDYRFASEPLEPGSYTLGFSFSGLGQEVGSIKQFILNEQPDYEDKGLVVHAQNEAGQPLTGGQALLFVKQPYSVGYGVIGTEYYTDLTYESDKSNDGSFVIPYNELLKGRSYELEVLGTSANGLHEVVYRQAVSREDKEIRLNGSGLKHVTVTADLAKPGDSLIVSGLDDQDRLSGWPVPTPFGDNGQAELYVQSGTKLALQTKLYDANSDSGYLLSGTIDSNSDVSAVDLNGDTVELRMAAGLEHAKIDVNGYMSQDENYAKHYFITKGSQISASYYVESSGYRYTFNKQWNPINQETTIDIGRNFMNTRTDNQYFAAGELNRRVYTDYMDEQENKLVDVTITEIAKLTDSVTSEEDTFTVVDGAKQQLMTVRSDQEGGLVYGKAGTLVGLQQPAQPMTVLNYQTYDSSGHTVGNPLHAFSPTELNANLPLQVGDYALKLNAQNFPDDVIKLAGQANISVVDDGYNFNKQIKIVLPPGYTTEDVQSTESDIQKLGDPKSAGSAWIYKGILNISDPNTLDAAQKYVLHVALHLKAANGESILYYNQVVLTGSQLRELKQIDYPDDAVTTAPEVKDLPTDYSPASPEFEFSVPGSEDNGFRASVFSMSGYAGHFKVEKVIAKPQDYQIVFNGQDDSSTAYNLRRIVHVDASTGKWTIQDPGMYNMKLDVSRPFITFNSRIPGSSLNYYFYYGDDTILRNRAFVSPGKQQFAFVTETNSPEEEPWRLYWISRHSYPMDQNTVVPFTGHVDAASSSLKVAQRTEDGQVILAVEPELMSGDLQLSSISLNKGYFYSDVPGIVTIKDSHQNKIFEAVAYEWTGGFEITKAFELGTYTISYRMPVGPNDEVIVSNSFTVGAGNGNPGGSNPGDNPGGGGGPGGGPGAGIPIGGDGSDTEQPASPNTVTFKPEDIPAPVNGVVTLPIQGSEAAVLPGSMLSGASASYALELAGSNGKVSIPAAVLKQLAGLVSNDQLADAQFSLTLKPVGAKDVSGIVKPSAGTDVQAAGTVYDLKLTITPKGGAPVQLSAFNAPITVTFNVNANADEHLANVYYIAADGSLTYVPAERVNGALVAKVSHFSKYGVLEVSKTFADVSASHWAHDAIAELAAKQIVTGVTTTTFAPNKSVTRAEFTAMLVHALGLSATGSSGFKDVPAGAWYASDVAAAYEHKLIQGISAEAFAPNKSISREEMAVILANALKQLGAASSAPQATTFKDAKDISKWAAEAVNAAFANGLINGDDAGLFKPKGLATRAEAAKMLVNLLHQAAL</sequence>
<evidence type="ECO:0000313" key="3">
    <source>
        <dbReference type="EMBL" id="NBD25719.1"/>
    </source>
</evidence>
<comment type="caution">
    <text evidence="3">The sequence shown here is derived from an EMBL/GenBank/DDBJ whole genome shotgun (WGS) entry which is preliminary data.</text>
</comment>
<feature type="region of interest" description="Disordered" evidence="1">
    <location>
        <begin position="963"/>
        <end position="1015"/>
    </location>
</feature>
<proteinExistence type="predicted"/>